<keyword evidence="5" id="KW-1185">Reference proteome</keyword>
<proteinExistence type="inferred from homology"/>
<sequence length="304" mass="33940">MSISFNDAVINEYRANGGKISGPLADSDLLLLTTTGARSKKQHTVALGYVHHEGLLLIVGSYLGAPRHPDWYHNLLAHPEVRVELGDAEFDAIAVPAEGDRRDQLFAAVVRAAPGYGDYQANTARELPVVVLERWETPAAARRTITTLADKILEIHAWLRAQLSQVRAETEAYFAAREQHPDPAFVPSLGMQIRQHCLAFCGTLEFHHTSEDAHIFPVMAGYHPHLREAFDRLGTEHLDIARIKEDLVALLRDITSADPHRFRDELDGMARRLLAHLDYEESVLVPLLADVPFPPVHPQSDTRD</sequence>
<dbReference type="InterPro" id="IPR012312">
    <property type="entry name" value="Hemerythrin-like"/>
</dbReference>
<evidence type="ECO:0000259" key="3">
    <source>
        <dbReference type="Pfam" id="PF01814"/>
    </source>
</evidence>
<feature type="domain" description="Hemerythrin-like" evidence="3">
    <location>
        <begin position="149"/>
        <end position="288"/>
    </location>
</feature>
<dbReference type="EMBL" id="CP014859">
    <property type="protein sequence ID" value="AOS63639.1"/>
    <property type="molecule type" value="Genomic_DNA"/>
</dbReference>
<comment type="catalytic activity">
    <reaction evidence="2">
        <text>oxidized coenzyme F420-(gamma-L-Glu)(n) + a quinol + H(+) = reduced coenzyme F420-(gamma-L-Glu)(n) + a quinone</text>
        <dbReference type="Rhea" id="RHEA:39663"/>
        <dbReference type="Rhea" id="RHEA-COMP:12939"/>
        <dbReference type="Rhea" id="RHEA-COMP:14378"/>
        <dbReference type="ChEBI" id="CHEBI:15378"/>
        <dbReference type="ChEBI" id="CHEBI:24646"/>
        <dbReference type="ChEBI" id="CHEBI:132124"/>
        <dbReference type="ChEBI" id="CHEBI:133980"/>
        <dbReference type="ChEBI" id="CHEBI:139511"/>
    </reaction>
</comment>
<dbReference type="Pfam" id="PF01814">
    <property type="entry name" value="Hemerythrin"/>
    <property type="match status" value="1"/>
</dbReference>
<dbReference type="InterPro" id="IPR012349">
    <property type="entry name" value="Split_barrel_FMN-bd"/>
</dbReference>
<dbReference type="AlphaFoldDB" id="A0AAC9HQP4"/>
<dbReference type="Gene3D" id="1.20.120.520">
    <property type="entry name" value="nmb1532 protein domain like"/>
    <property type="match status" value="1"/>
</dbReference>
<evidence type="ECO:0000256" key="2">
    <source>
        <dbReference type="ARBA" id="ARBA00049106"/>
    </source>
</evidence>
<evidence type="ECO:0000313" key="4">
    <source>
        <dbReference type="EMBL" id="AOS63639.1"/>
    </source>
</evidence>
<dbReference type="GO" id="GO:0005886">
    <property type="term" value="C:plasma membrane"/>
    <property type="evidence" value="ECO:0007669"/>
    <property type="project" value="TreeGrafter"/>
</dbReference>
<dbReference type="Pfam" id="PF04075">
    <property type="entry name" value="F420H2_quin_red"/>
    <property type="match status" value="1"/>
</dbReference>
<comment type="similarity">
    <text evidence="1">Belongs to the F420H(2)-dependent quinone reductase family.</text>
</comment>
<dbReference type="RefSeq" id="WP_069849472.1">
    <property type="nucleotide sequence ID" value="NZ_CP014859.1"/>
</dbReference>
<organism evidence="4 5">
    <name type="scientific">Actinoalloteichus hymeniacidonis</name>
    <dbReference type="NCBI Taxonomy" id="340345"/>
    <lineage>
        <taxon>Bacteria</taxon>
        <taxon>Bacillati</taxon>
        <taxon>Actinomycetota</taxon>
        <taxon>Actinomycetes</taxon>
        <taxon>Pseudonocardiales</taxon>
        <taxon>Pseudonocardiaceae</taxon>
        <taxon>Actinoalloteichus</taxon>
    </lineage>
</organism>
<dbReference type="PANTHER" id="PTHR39428:SF1">
    <property type="entry name" value="F420H(2)-DEPENDENT QUINONE REDUCTASE RV1261C"/>
    <property type="match status" value="1"/>
</dbReference>
<dbReference type="GO" id="GO:0070967">
    <property type="term" value="F:coenzyme F420 binding"/>
    <property type="evidence" value="ECO:0007669"/>
    <property type="project" value="TreeGrafter"/>
</dbReference>
<dbReference type="PANTHER" id="PTHR39428">
    <property type="entry name" value="F420H(2)-DEPENDENT QUINONE REDUCTASE RV1261C"/>
    <property type="match status" value="1"/>
</dbReference>
<gene>
    <name evidence="4" type="ORF">TL08_14125</name>
</gene>
<accession>A0AAC9HQP4</accession>
<dbReference type="InterPro" id="IPR004378">
    <property type="entry name" value="F420H2_quin_Rdtase"/>
</dbReference>
<evidence type="ECO:0000313" key="5">
    <source>
        <dbReference type="Proteomes" id="UP000095210"/>
    </source>
</evidence>
<evidence type="ECO:0000256" key="1">
    <source>
        <dbReference type="ARBA" id="ARBA00008710"/>
    </source>
</evidence>
<dbReference type="GO" id="GO:0016491">
    <property type="term" value="F:oxidoreductase activity"/>
    <property type="evidence" value="ECO:0007669"/>
    <property type="project" value="InterPro"/>
</dbReference>
<dbReference type="Gene3D" id="2.30.110.10">
    <property type="entry name" value="Electron Transport, Fmn-binding Protein, Chain A"/>
    <property type="match status" value="1"/>
</dbReference>
<reference evidence="5" key="1">
    <citation type="submission" date="2016-03" db="EMBL/GenBank/DDBJ databases">
        <title>Complete genome sequence of the type strain Actinoalloteichus hymeniacidonis DSM 45092.</title>
        <authorList>
            <person name="Schaffert L."/>
            <person name="Albersmeier A."/>
            <person name="Winkler A."/>
            <person name="Kalinowski J."/>
            <person name="Zotchev S."/>
            <person name="Ruckert C."/>
        </authorList>
    </citation>
    <scope>NUCLEOTIDE SEQUENCE [LARGE SCALE GENOMIC DNA]</scope>
    <source>
        <strain evidence="5">HPA177(T) (DSM 45092(T))</strain>
    </source>
</reference>
<name>A0AAC9HQP4_9PSEU</name>
<dbReference type="Proteomes" id="UP000095210">
    <property type="component" value="Chromosome"/>
</dbReference>
<dbReference type="KEGG" id="ahm:TL08_14125"/>
<dbReference type="NCBIfam" id="TIGR00026">
    <property type="entry name" value="hi_GC_TIGR00026"/>
    <property type="match status" value="1"/>
</dbReference>
<protein>
    <submittedName>
        <fullName evidence="4">Deazaflavin-dependent oxidoreductase, nitroreductase family</fullName>
    </submittedName>
</protein>